<dbReference type="InterPro" id="IPR000157">
    <property type="entry name" value="TIR_dom"/>
</dbReference>
<dbReference type="FunFam" id="3.40.50.10140:FF:000007">
    <property type="entry name" value="Disease resistance protein (TIR-NBS-LRR class)"/>
    <property type="match status" value="2"/>
</dbReference>
<protein>
    <submittedName>
        <fullName evidence="8">Disease resistance protein RUN1-like</fullName>
    </submittedName>
</protein>
<dbReference type="Gene3D" id="3.80.10.10">
    <property type="entry name" value="Ribonuclease Inhibitor"/>
    <property type="match status" value="3"/>
</dbReference>
<dbReference type="InterPro" id="IPR042197">
    <property type="entry name" value="Apaf_helical"/>
</dbReference>
<dbReference type="PROSITE" id="PS51450">
    <property type="entry name" value="LRR"/>
    <property type="match status" value="1"/>
</dbReference>
<dbReference type="InterPro" id="IPR027417">
    <property type="entry name" value="P-loop_NTPase"/>
</dbReference>
<dbReference type="SMART" id="SM00369">
    <property type="entry name" value="LRR_TYP"/>
    <property type="match status" value="3"/>
</dbReference>
<dbReference type="InterPro" id="IPR002182">
    <property type="entry name" value="NB-ARC"/>
</dbReference>
<dbReference type="GO" id="GO:0007165">
    <property type="term" value="P:signal transduction"/>
    <property type="evidence" value="ECO:0007669"/>
    <property type="project" value="InterPro"/>
</dbReference>
<feature type="compositionally biased region" description="Polar residues" evidence="5">
    <location>
        <begin position="1"/>
        <end position="10"/>
    </location>
</feature>
<dbReference type="InterPro" id="IPR003591">
    <property type="entry name" value="Leu-rich_rpt_typical-subtyp"/>
</dbReference>
<dbReference type="Pfam" id="PF23286">
    <property type="entry name" value="LRR_13"/>
    <property type="match status" value="1"/>
</dbReference>
<dbReference type="Pfam" id="PF23282">
    <property type="entry name" value="WHD_ROQ1"/>
    <property type="match status" value="2"/>
</dbReference>
<dbReference type="SUPFAM" id="SSF52540">
    <property type="entry name" value="P-loop containing nucleoside triphosphate hydrolases"/>
    <property type="match status" value="2"/>
</dbReference>
<evidence type="ECO:0000259" key="6">
    <source>
        <dbReference type="PROSITE" id="PS50104"/>
    </source>
</evidence>
<dbReference type="Pfam" id="PF00931">
    <property type="entry name" value="NB-ARC"/>
    <property type="match status" value="2"/>
</dbReference>
<accession>A0A2I4FVG7</accession>
<dbReference type="PROSITE" id="PS50104">
    <property type="entry name" value="TIR"/>
    <property type="match status" value="2"/>
</dbReference>
<organism evidence="7 8">
    <name type="scientific">Juglans regia</name>
    <name type="common">English walnut</name>
    <dbReference type="NCBI Taxonomy" id="51240"/>
    <lineage>
        <taxon>Eukaryota</taxon>
        <taxon>Viridiplantae</taxon>
        <taxon>Streptophyta</taxon>
        <taxon>Embryophyta</taxon>
        <taxon>Tracheophyta</taxon>
        <taxon>Spermatophyta</taxon>
        <taxon>Magnoliopsida</taxon>
        <taxon>eudicotyledons</taxon>
        <taxon>Gunneridae</taxon>
        <taxon>Pentapetalae</taxon>
        <taxon>rosids</taxon>
        <taxon>fabids</taxon>
        <taxon>Fagales</taxon>
        <taxon>Juglandaceae</taxon>
        <taxon>Juglans</taxon>
    </lineage>
</organism>
<evidence type="ECO:0000256" key="2">
    <source>
        <dbReference type="ARBA" id="ARBA00022737"/>
    </source>
</evidence>
<gene>
    <name evidence="8" type="primary">LOC109002375</name>
</gene>
<dbReference type="Gene3D" id="1.10.8.430">
    <property type="entry name" value="Helical domain of apoptotic protease-activating factors"/>
    <property type="match status" value="2"/>
</dbReference>
<name>A0A2I4FVG7_JUGRE</name>
<dbReference type="SMART" id="SM00382">
    <property type="entry name" value="AAA"/>
    <property type="match status" value="2"/>
</dbReference>
<keyword evidence="2" id="KW-0677">Repeat</keyword>
<evidence type="ECO:0000256" key="3">
    <source>
        <dbReference type="ARBA" id="ARBA00022821"/>
    </source>
</evidence>
<dbReference type="KEGG" id="jre:109002375"/>
<dbReference type="GeneID" id="109002375"/>
<evidence type="ECO:0000256" key="4">
    <source>
        <dbReference type="ARBA" id="ARBA00023027"/>
    </source>
</evidence>
<evidence type="ECO:0000256" key="5">
    <source>
        <dbReference type="SAM" id="MobiDB-lite"/>
    </source>
</evidence>
<keyword evidence="7" id="KW-1185">Reference proteome</keyword>
<keyword evidence="1" id="KW-0433">Leucine-rich repeat</keyword>
<evidence type="ECO:0000256" key="1">
    <source>
        <dbReference type="ARBA" id="ARBA00022614"/>
    </source>
</evidence>
<dbReference type="GO" id="GO:0043531">
    <property type="term" value="F:ADP binding"/>
    <property type="evidence" value="ECO:0007669"/>
    <property type="project" value="InterPro"/>
</dbReference>
<dbReference type="InterPro" id="IPR036390">
    <property type="entry name" value="WH_DNA-bd_sf"/>
</dbReference>
<feature type="domain" description="TIR" evidence="6">
    <location>
        <begin position="818"/>
        <end position="983"/>
    </location>
</feature>
<dbReference type="InterPro" id="IPR058546">
    <property type="entry name" value="RPS4B/Roq1-like_LRR"/>
</dbReference>
<feature type="region of interest" description="Disordered" evidence="5">
    <location>
        <begin position="1"/>
        <end position="20"/>
    </location>
</feature>
<dbReference type="InParanoid" id="A0A2I4FVG7"/>
<dbReference type="SUPFAM" id="SSF46785">
    <property type="entry name" value="Winged helix' DNA-binding domain"/>
    <property type="match status" value="2"/>
</dbReference>
<dbReference type="InterPro" id="IPR003593">
    <property type="entry name" value="AAA+_ATPase"/>
</dbReference>
<keyword evidence="3" id="KW-0611">Plant defense</keyword>
<dbReference type="SUPFAM" id="SSF52200">
    <property type="entry name" value="Toll/Interleukin receptor TIR domain"/>
    <property type="match status" value="2"/>
</dbReference>
<evidence type="ECO:0000313" key="7">
    <source>
        <dbReference type="Proteomes" id="UP000235220"/>
    </source>
</evidence>
<dbReference type="PANTHER" id="PTHR11017">
    <property type="entry name" value="LEUCINE-RICH REPEAT-CONTAINING PROTEIN"/>
    <property type="match status" value="1"/>
</dbReference>
<dbReference type="RefSeq" id="XP_018835637.2">
    <property type="nucleotide sequence ID" value="XM_018980092.2"/>
</dbReference>
<dbReference type="OrthoDB" id="1936883at2759"/>
<dbReference type="InterPro" id="IPR001611">
    <property type="entry name" value="Leu-rich_rpt"/>
</dbReference>
<reference evidence="8" key="1">
    <citation type="submission" date="2025-08" db="UniProtKB">
        <authorList>
            <consortium name="RefSeq"/>
        </authorList>
    </citation>
    <scope>IDENTIFICATION</scope>
    <source>
        <tissue evidence="8">Leaves</tissue>
    </source>
</reference>
<keyword evidence="4" id="KW-0520">NAD</keyword>
<dbReference type="InterPro" id="IPR035897">
    <property type="entry name" value="Toll_tir_struct_dom_sf"/>
</dbReference>
<dbReference type="PRINTS" id="PR00364">
    <property type="entry name" value="DISEASERSIST"/>
</dbReference>
<proteinExistence type="predicted"/>
<dbReference type="SMART" id="SM00255">
    <property type="entry name" value="TIR"/>
    <property type="match status" value="2"/>
</dbReference>
<dbReference type="InterPro" id="IPR032675">
    <property type="entry name" value="LRR_dom_sf"/>
</dbReference>
<dbReference type="InterPro" id="IPR058192">
    <property type="entry name" value="WHD_ROQ1-like"/>
</dbReference>
<dbReference type="SUPFAM" id="SSF52058">
    <property type="entry name" value="L domain-like"/>
    <property type="match status" value="2"/>
</dbReference>
<dbReference type="Pfam" id="PF01582">
    <property type="entry name" value="TIR"/>
    <property type="match status" value="2"/>
</dbReference>
<dbReference type="GO" id="GO:0006952">
    <property type="term" value="P:defense response"/>
    <property type="evidence" value="ECO:0007669"/>
    <property type="project" value="UniProtKB-KW"/>
</dbReference>
<feature type="domain" description="TIR" evidence="6">
    <location>
        <begin position="24"/>
        <end position="196"/>
    </location>
</feature>
<dbReference type="Proteomes" id="UP000235220">
    <property type="component" value="Chromosome 15"/>
</dbReference>
<dbReference type="InterPro" id="IPR044974">
    <property type="entry name" value="Disease_R_plants"/>
</dbReference>
<dbReference type="Gene3D" id="3.40.50.300">
    <property type="entry name" value="P-loop containing nucleotide triphosphate hydrolases"/>
    <property type="match status" value="2"/>
</dbReference>
<dbReference type="PANTHER" id="PTHR11017:SF559">
    <property type="entry name" value="DISEASE RESISTANCE PROTEIN CHL1"/>
    <property type="match status" value="1"/>
</dbReference>
<sequence>MASTSNIQTTPSSSDPSSCSEHRWKYQVFLSFRCETCYTFTSHLYNSLSKKFIITFKDDKKLEIGTPIKKELLEAIEKSRMAVIIISKEYASSTWCLEELAKIVECMKDRELKVLPIFYHVDPSDVGKPDDTFRDAFAEHEKNIENKDKVQTWRNALKKVANLSGCHLESGLYFILFYRDEPTFIKEIVKMISRELINLIDDHEDNLVGIDSRVNEMHLQLGIGFNDVRIIGICGMSGMGKTTLARGIFQKFNHLFQAKSFLENVSLVSKRNGLVALQEKILSDMKLNFDQEKWDVLKGIDVIRNRILDTKVLIVLDDVDEKEQLETLAGNCNWFGPGSRIIVTTRYECLLTAHGVQIIYPIKGLHENEALQLFIQEAFRNPNQCEDQDFLDLCNDYVSCAGGHPLVLKVLGSSLLGKGREVWKRSLKKIQVPNRDIQQQLQIGFDALGETEKHIQEKLKIGFDALGETEKKMFLDIACFFNGEDKDRVVDLLEGTSDCFPKIDIETLVDKSLVTILGRKLWMHSLLQRMGWYIVCCEHRDKPGKRSRLWRRDDIFEVLRENSGTYKVQGIMLSTSSTHQEEDLNPEAFSKMDKLKLIKICDVNLPRGLNFLSNWLRLMEWHEYPLGSMPKSFQPSNLVELIMHRSNFRQLPMAFLKLKNLKVMDFSGSEYLMMTPDLSGCPRLQKLIFEGCTRLYEVHPSIGALKHLILLNLKDCKCLRSLPHEINLELLIGQNMKLLLEFYLDGTAIEELPSSIEQINCLMFLSSRGFGQRSSEKWKRHLGRRKWQRCQVSDMAFTSNIQTTPSSSDHSSCSEHRRTYEVFLSFRGETRNTFTSHLCNALRNKFIYTFKDDERLEIGTPIKKELLDAIEKSAMAVIIISKEYASSTWCLEELVKILECKKEREMKVLPIFYHVEPSDVQHQEGTFGDAFAKHEQNLVNEDKVQTWKNALREVSTHVGRYLKNDEDEPKCIESIVKWISGKLIEPFRDDPDLNLVGIDSRLEEMNKHLALASNDVRFIGICGMSGMGKTTLADVIFKKFKRQFQAASFLKDVSSRSKENGLVALQERLLSDVNLKDDQEKWDELKGIEVIRRRLCYTKVLIVLDDVDDREQLEKLIGNSNWFGAGSRIIVTTEDTHLLTRHGVQIIYPIKGLDKKEALQLFCLKAFRYPDQCPDQEFLALCNDFVSYADGHPSTLDDWGSSLLGKGKEVWKSLLDKLKEFPHGGTQEKLKIAYDKLGKTEQKMFLDIACFFNGEDKHRVVDLLEGTSDCFPHVDIETLADKSFITIMETKLWMHSVQQRMGWYIVRCEHRDKPGKRSRLWRRDDIFEVLRKNSGTSRVQGIMLSTSSTHQEEDLNPEAFSKMDNLRLIKICDVNLPQGLNSLSNCLRLMEWHQYSLGSIPESFQPSNLVELIMHRSNFRQLPMAFLKLKKLKVMDFSGSENLMMIPDLSGCPSLQKLIFEGCPRLDKVPPSIGALKHLILLNLKDCKCLRSLPREINLESLNLLILSGCSSFNKFPEIGQNLSELYLDGTAIEELPLSIQHLTGLTLINLGECKKLSVFPSDICRLPALKTLILSGLTTTWSLLNFFSGLTSLVTLDLSDCNLLDGALPDNLSSLSSLEDLNLSRNNFTCLPDSISQLPKLKYLWLYNCSRLQSLPNLPSTTQVVITQEWTSPQGHSNQVVGSTSAGGLISDYVLEEASPVGSVRKRKMKEAFGTA</sequence>
<evidence type="ECO:0000313" key="8">
    <source>
        <dbReference type="RefSeq" id="XP_018835637.2"/>
    </source>
</evidence>
<dbReference type="Gene3D" id="3.40.50.10140">
    <property type="entry name" value="Toll/interleukin-1 receptor homology (TIR) domain"/>
    <property type="match status" value="2"/>
</dbReference>